<comment type="caution">
    <text evidence="6">The sequence shown here is derived from an EMBL/GenBank/DDBJ whole genome shotgun (WGS) entry which is preliminary data.</text>
</comment>
<protein>
    <submittedName>
        <fullName evidence="6">Dimethyladenosine transferase</fullName>
    </submittedName>
</protein>
<dbReference type="InterPro" id="IPR029063">
    <property type="entry name" value="SAM-dependent_MTases_sf"/>
</dbReference>
<dbReference type="GO" id="GO:0003723">
    <property type="term" value="F:RNA binding"/>
    <property type="evidence" value="ECO:0007669"/>
    <property type="project" value="UniProtKB-KW"/>
</dbReference>
<feature type="non-terminal residue" evidence="6">
    <location>
        <position position="1"/>
    </location>
</feature>
<evidence type="ECO:0000313" key="6">
    <source>
        <dbReference type="EMBL" id="EQD67468.1"/>
    </source>
</evidence>
<reference evidence="6" key="2">
    <citation type="journal article" date="2014" name="ISME J.">
        <title>Microbial stratification in low pH oxic and suboxic macroscopic growths along an acid mine drainage.</title>
        <authorList>
            <person name="Mendez-Garcia C."/>
            <person name="Mesa V."/>
            <person name="Sprenger R.R."/>
            <person name="Richter M."/>
            <person name="Diez M.S."/>
            <person name="Solano J."/>
            <person name="Bargiela R."/>
            <person name="Golyshina O.V."/>
            <person name="Manteca A."/>
            <person name="Ramos J.L."/>
            <person name="Gallego J.R."/>
            <person name="Llorente I."/>
            <person name="Martins Dos Santos V.A."/>
            <person name="Jensen O.N."/>
            <person name="Pelaez A.I."/>
            <person name="Sanchez J."/>
            <person name="Ferrer M."/>
        </authorList>
    </citation>
    <scope>NUCLEOTIDE SEQUENCE</scope>
</reference>
<keyword evidence="5" id="KW-0694">RNA-binding</keyword>
<organism evidence="6">
    <name type="scientific">mine drainage metagenome</name>
    <dbReference type="NCBI Taxonomy" id="410659"/>
    <lineage>
        <taxon>unclassified sequences</taxon>
        <taxon>metagenomes</taxon>
        <taxon>ecological metagenomes</taxon>
    </lineage>
</organism>
<evidence type="ECO:0000256" key="5">
    <source>
        <dbReference type="ARBA" id="ARBA00022884"/>
    </source>
</evidence>
<dbReference type="GO" id="GO:0032259">
    <property type="term" value="P:methylation"/>
    <property type="evidence" value="ECO:0007669"/>
    <property type="project" value="UniProtKB-KW"/>
</dbReference>
<dbReference type="PROSITE" id="PS51689">
    <property type="entry name" value="SAM_RNA_A_N6_MT"/>
    <property type="match status" value="1"/>
</dbReference>
<keyword evidence="3 6" id="KW-0808">Transferase</keyword>
<dbReference type="Gene3D" id="1.10.8.100">
    <property type="entry name" value="Ribosomal RNA adenine dimethylase-like, domain 2"/>
    <property type="match status" value="1"/>
</dbReference>
<sequence length="76" mass="8339">SRAVLPQVAPEALRQVVRMAFGQRRKTLGNTLRGVLNADDIRACGIDPQQRAERLAPADFVRLAQRFSATRATPAP</sequence>
<keyword evidence="1" id="KW-0698">rRNA processing</keyword>
<proteinExistence type="predicted"/>
<evidence type="ECO:0000256" key="4">
    <source>
        <dbReference type="ARBA" id="ARBA00022691"/>
    </source>
</evidence>
<dbReference type="GO" id="GO:0008168">
    <property type="term" value="F:methyltransferase activity"/>
    <property type="evidence" value="ECO:0007669"/>
    <property type="project" value="UniProtKB-KW"/>
</dbReference>
<dbReference type="SUPFAM" id="SSF53335">
    <property type="entry name" value="S-adenosyl-L-methionine-dependent methyltransferases"/>
    <property type="match status" value="1"/>
</dbReference>
<keyword evidence="2" id="KW-0489">Methyltransferase</keyword>
<dbReference type="GO" id="GO:0006364">
    <property type="term" value="P:rRNA processing"/>
    <property type="evidence" value="ECO:0007669"/>
    <property type="project" value="UniProtKB-KW"/>
</dbReference>
<dbReference type="FunFam" id="1.10.8.100:FF:000001">
    <property type="entry name" value="Ribosomal RNA small subunit methyltransferase A"/>
    <property type="match status" value="1"/>
</dbReference>
<evidence type="ECO:0000256" key="1">
    <source>
        <dbReference type="ARBA" id="ARBA00022552"/>
    </source>
</evidence>
<name>T1BFV1_9ZZZZ</name>
<dbReference type="EMBL" id="AUZX01005533">
    <property type="protein sequence ID" value="EQD67468.1"/>
    <property type="molecule type" value="Genomic_DNA"/>
</dbReference>
<dbReference type="InterPro" id="IPR023165">
    <property type="entry name" value="rRNA_Ade_diMease-like_C"/>
</dbReference>
<evidence type="ECO:0000256" key="3">
    <source>
        <dbReference type="ARBA" id="ARBA00022679"/>
    </source>
</evidence>
<gene>
    <name evidence="6" type="ORF">B1A_07706</name>
</gene>
<dbReference type="InterPro" id="IPR001737">
    <property type="entry name" value="KsgA/Erm"/>
</dbReference>
<evidence type="ECO:0000256" key="2">
    <source>
        <dbReference type="ARBA" id="ARBA00022603"/>
    </source>
</evidence>
<accession>T1BFV1</accession>
<keyword evidence="4" id="KW-0949">S-adenosyl-L-methionine</keyword>
<dbReference type="AlphaFoldDB" id="T1BFV1"/>
<reference evidence="6" key="1">
    <citation type="submission" date="2013-08" db="EMBL/GenBank/DDBJ databases">
        <authorList>
            <person name="Mendez C."/>
            <person name="Richter M."/>
            <person name="Ferrer M."/>
            <person name="Sanchez J."/>
        </authorList>
    </citation>
    <scope>NUCLEOTIDE SEQUENCE</scope>
</reference>